<gene>
    <name evidence="10" type="ORF">CLV35_3096</name>
</gene>
<accession>A0A420XM40</accession>
<organism evidence="10 11">
    <name type="scientific">Motilibacter peucedani</name>
    <dbReference type="NCBI Taxonomy" id="598650"/>
    <lineage>
        <taxon>Bacteria</taxon>
        <taxon>Bacillati</taxon>
        <taxon>Actinomycetota</taxon>
        <taxon>Actinomycetes</taxon>
        <taxon>Motilibacterales</taxon>
        <taxon>Motilibacteraceae</taxon>
        <taxon>Motilibacter</taxon>
    </lineage>
</organism>
<comment type="catalytic activity">
    <reaction evidence="1">
        <text>Random hydrolysis of (1-&gt;4)-beta-D-mannosidic linkages in mannans, galactomannans and glucomannans.</text>
        <dbReference type="EC" id="3.2.1.78"/>
    </reaction>
</comment>
<keyword evidence="6" id="KW-0378">Hydrolase</keyword>
<feature type="chain" id="PRO_5019264195" description="mannan endo-1,4-beta-mannosidase" evidence="8">
    <location>
        <begin position="20"/>
        <end position="596"/>
    </location>
</feature>
<dbReference type="InterPro" id="IPR001547">
    <property type="entry name" value="Glyco_hydro_5"/>
</dbReference>
<dbReference type="Pfam" id="PF26410">
    <property type="entry name" value="GH5_mannosidase"/>
    <property type="match status" value="1"/>
</dbReference>
<dbReference type="GO" id="GO:0005576">
    <property type="term" value="C:extracellular region"/>
    <property type="evidence" value="ECO:0007669"/>
    <property type="project" value="UniProtKB-SubCell"/>
</dbReference>
<evidence type="ECO:0000256" key="8">
    <source>
        <dbReference type="SAM" id="SignalP"/>
    </source>
</evidence>
<evidence type="ECO:0000256" key="4">
    <source>
        <dbReference type="ARBA" id="ARBA00022525"/>
    </source>
</evidence>
<dbReference type="InParanoid" id="A0A420XM40"/>
<dbReference type="PANTHER" id="PTHR31451:SF39">
    <property type="entry name" value="MANNAN ENDO-1,4-BETA-MANNOSIDASE 1"/>
    <property type="match status" value="1"/>
</dbReference>
<evidence type="ECO:0000259" key="9">
    <source>
        <dbReference type="Pfam" id="PF26410"/>
    </source>
</evidence>
<evidence type="ECO:0000313" key="11">
    <source>
        <dbReference type="Proteomes" id="UP000281955"/>
    </source>
</evidence>
<comment type="subcellular location">
    <subcellularLocation>
        <location evidence="2">Secreted</location>
    </subcellularLocation>
</comment>
<protein>
    <recommendedName>
        <fullName evidence="3">mannan endo-1,4-beta-mannosidase</fullName>
        <ecNumber evidence="3">3.2.1.78</ecNumber>
    </recommendedName>
</protein>
<keyword evidence="4" id="KW-0964">Secreted</keyword>
<evidence type="ECO:0000256" key="6">
    <source>
        <dbReference type="ARBA" id="ARBA00022801"/>
    </source>
</evidence>
<dbReference type="GO" id="GO:0016985">
    <property type="term" value="F:mannan endo-1,4-beta-mannosidase activity"/>
    <property type="evidence" value="ECO:0007669"/>
    <property type="project" value="TreeGrafter"/>
</dbReference>
<keyword evidence="5 8" id="KW-0732">Signal</keyword>
<comment type="caution">
    <text evidence="10">The sequence shown here is derived from an EMBL/GenBank/DDBJ whole genome shotgun (WGS) entry which is preliminary data.</text>
</comment>
<evidence type="ECO:0000256" key="2">
    <source>
        <dbReference type="ARBA" id="ARBA00004613"/>
    </source>
</evidence>
<evidence type="ECO:0000256" key="1">
    <source>
        <dbReference type="ARBA" id="ARBA00001678"/>
    </source>
</evidence>
<dbReference type="InterPro" id="IPR045053">
    <property type="entry name" value="MAN-like"/>
</dbReference>
<feature type="signal peptide" evidence="8">
    <location>
        <begin position="1"/>
        <end position="19"/>
    </location>
</feature>
<feature type="domain" description="Glycoside hydrolase family 5" evidence="9">
    <location>
        <begin position="51"/>
        <end position="312"/>
    </location>
</feature>
<dbReference type="PANTHER" id="PTHR31451">
    <property type="match status" value="1"/>
</dbReference>
<keyword evidence="11" id="KW-1185">Reference proteome</keyword>
<dbReference type="SUPFAM" id="SSF51445">
    <property type="entry name" value="(Trans)glycosidases"/>
    <property type="match status" value="1"/>
</dbReference>
<reference evidence="10 11" key="1">
    <citation type="submission" date="2018-10" db="EMBL/GenBank/DDBJ databases">
        <title>Genomic Encyclopedia of Archaeal and Bacterial Type Strains, Phase II (KMG-II): from individual species to whole genera.</title>
        <authorList>
            <person name="Goeker M."/>
        </authorList>
    </citation>
    <scope>NUCLEOTIDE SEQUENCE [LARGE SCALE GENOMIC DNA]</scope>
    <source>
        <strain evidence="10 11">RP-AC37</strain>
    </source>
</reference>
<evidence type="ECO:0000256" key="5">
    <source>
        <dbReference type="ARBA" id="ARBA00022729"/>
    </source>
</evidence>
<dbReference type="AlphaFoldDB" id="A0A420XM40"/>
<evidence type="ECO:0000313" key="10">
    <source>
        <dbReference type="EMBL" id="RKS71300.1"/>
    </source>
</evidence>
<dbReference type="EMBL" id="RBWV01000014">
    <property type="protein sequence ID" value="RKS71300.1"/>
    <property type="molecule type" value="Genomic_DNA"/>
</dbReference>
<dbReference type="Gene3D" id="3.20.20.80">
    <property type="entry name" value="Glycosidases"/>
    <property type="match status" value="1"/>
</dbReference>
<keyword evidence="7" id="KW-0326">Glycosidase</keyword>
<dbReference type="InterPro" id="IPR017853">
    <property type="entry name" value="GH"/>
</dbReference>
<evidence type="ECO:0000256" key="3">
    <source>
        <dbReference type="ARBA" id="ARBA00012706"/>
    </source>
</evidence>
<sequence length="596" mass="61403">MAAVSAAAAVLTLAGPAAASTPAHRRVPAAVRAAAVSVPRAASALLPTADSFVTRSGSTLLLQGKPFRFVGANEYYLGLDDNVRDAQGRPTYPTHAAIDSALDAAVSLGATVVRAHTLGISVGSPRSVEPSLGRWNDAAFEPVDYAVAAARARGLRLMVPLTDEWRYYHGGKSTFTAWRGYAGSTDPGATAADDAVQRDAEAHFYSDPAVISDFRAYVAHVLGHVNRYTGTAMSSEPTIAVWETGNELWDAPNSWTASTAAYIKSLAPRQLVADGSAANGKHVADAAVDAPAVDIVGGHFYPRDPAWMQQDAAVAAGHGKAYVVGEFDWTGDLSSWLSKIAATPAVSGGILWTLLPRIAGKPEQHGDGYAMWVPGTTAQMTSAQQQIRSTAAALTRSWQQAAAPAPAAVAPQWSTWAGPGGSVQTTTSGLVLRTGATGGWADKASARLVAAASADTRVRATVVPVTTGESYLSLVLRSAGSATSVADEAGYRVELDGGGYASVGRRGAAPALLSPSLHIDGFAAGSPLSIEFAVRGTALELRLWTGPVRPSQPTWSGDDDTAAAVAAPGGAAFSLNGGAAAAPTEWKITSWQVLPA</sequence>
<name>A0A420XM40_9ACTN</name>
<dbReference type="Proteomes" id="UP000281955">
    <property type="component" value="Unassembled WGS sequence"/>
</dbReference>
<proteinExistence type="predicted"/>
<dbReference type="EC" id="3.2.1.78" evidence="3"/>
<evidence type="ECO:0000256" key="7">
    <source>
        <dbReference type="ARBA" id="ARBA00023295"/>
    </source>
</evidence>